<evidence type="ECO:0000313" key="1">
    <source>
        <dbReference type="EMBL" id="MBW7953758.1"/>
    </source>
</evidence>
<sequence length="196" mass="22366">MKAAIIGAKLNNKSNIEAQIIKKALQEKGVSVDFSYYETNTDHDAINLEETHKRNQKLIKNADFLIAEATEYSSGIGYLIANALSQKKPVLALHNIDKNPNPSNIIKASASSKLLTFAEYKDNTTIEKATVDFVYSVKSMLDTKFILIISPEIERYLEWVSDNRRMHKAQVVRRAVEDTMEKDKEYKDYLKKEYGI</sequence>
<comment type="caution">
    <text evidence="1">The sequence shown here is derived from an EMBL/GenBank/DDBJ whole genome shotgun (WGS) entry which is preliminary data.</text>
</comment>
<name>A0A952ALI2_9BACT</name>
<organism evidence="1 2">
    <name type="scientific">Candidatus Dojkabacteria bacterium</name>
    <dbReference type="NCBI Taxonomy" id="2099670"/>
    <lineage>
        <taxon>Bacteria</taxon>
        <taxon>Candidatus Dojkabacteria</taxon>
    </lineage>
</organism>
<evidence type="ECO:0008006" key="3">
    <source>
        <dbReference type="Google" id="ProtNLM"/>
    </source>
</evidence>
<proteinExistence type="predicted"/>
<reference evidence="1" key="1">
    <citation type="journal article" date="2022" name="ISME J.">
        <title>A general approach to explore prokaryotic protein glycosylation reveals the unique surface layer modulation of an anammox bacterium.</title>
        <authorList>
            <person name="Pabst M."/>
            <person name="Grouzdev D.S."/>
            <person name="Lawson C.E."/>
            <person name="Kleikamp H.B.C."/>
            <person name="de Ram C."/>
            <person name="Louwen R."/>
            <person name="Lin Y.M."/>
            <person name="Lucker S."/>
            <person name="van Loosdrecht M.C.M."/>
            <person name="Laureni M."/>
        </authorList>
    </citation>
    <scope>NUCLEOTIDE SEQUENCE</scope>
    <source>
        <strain evidence="1">BROCD043</strain>
    </source>
</reference>
<dbReference type="AlphaFoldDB" id="A0A952ALI2"/>
<accession>A0A952ALI2</accession>
<dbReference type="EMBL" id="JACFOF010000006">
    <property type="protein sequence ID" value="MBW7953758.1"/>
    <property type="molecule type" value="Genomic_DNA"/>
</dbReference>
<gene>
    <name evidence="1" type="ORF">H3C67_03140</name>
</gene>
<protein>
    <recommendedName>
        <fullName evidence="3">Nucleoside 2-deoxyribosyltransferase</fullName>
    </recommendedName>
</protein>
<dbReference type="Proteomes" id="UP000781173">
    <property type="component" value="Unassembled WGS sequence"/>
</dbReference>
<evidence type="ECO:0000313" key="2">
    <source>
        <dbReference type="Proteomes" id="UP000781173"/>
    </source>
</evidence>
<dbReference type="Gene3D" id="3.40.50.450">
    <property type="match status" value="1"/>
</dbReference>